<protein>
    <submittedName>
        <fullName evidence="1">Uncharacterized protein</fullName>
    </submittedName>
</protein>
<name>A0AC60QD82_IXOPE</name>
<organism evidence="1 2">
    <name type="scientific">Ixodes persulcatus</name>
    <name type="common">Taiga tick</name>
    <dbReference type="NCBI Taxonomy" id="34615"/>
    <lineage>
        <taxon>Eukaryota</taxon>
        <taxon>Metazoa</taxon>
        <taxon>Ecdysozoa</taxon>
        <taxon>Arthropoda</taxon>
        <taxon>Chelicerata</taxon>
        <taxon>Arachnida</taxon>
        <taxon>Acari</taxon>
        <taxon>Parasitiformes</taxon>
        <taxon>Ixodida</taxon>
        <taxon>Ixodoidea</taxon>
        <taxon>Ixodidae</taxon>
        <taxon>Ixodinae</taxon>
        <taxon>Ixodes</taxon>
    </lineage>
</organism>
<reference evidence="1 2" key="1">
    <citation type="journal article" date="2020" name="Cell">
        <title>Large-Scale Comparative Analyses of Tick Genomes Elucidate Their Genetic Diversity and Vector Capacities.</title>
        <authorList>
            <consortium name="Tick Genome and Microbiome Consortium (TIGMIC)"/>
            <person name="Jia N."/>
            <person name="Wang J."/>
            <person name="Shi W."/>
            <person name="Du L."/>
            <person name="Sun Y."/>
            <person name="Zhan W."/>
            <person name="Jiang J.F."/>
            <person name="Wang Q."/>
            <person name="Zhang B."/>
            <person name="Ji P."/>
            <person name="Bell-Sakyi L."/>
            <person name="Cui X.M."/>
            <person name="Yuan T.T."/>
            <person name="Jiang B.G."/>
            <person name="Yang W.F."/>
            <person name="Lam T.T."/>
            <person name="Chang Q.C."/>
            <person name="Ding S.J."/>
            <person name="Wang X.J."/>
            <person name="Zhu J.G."/>
            <person name="Ruan X.D."/>
            <person name="Zhao L."/>
            <person name="Wei J.T."/>
            <person name="Ye R.Z."/>
            <person name="Que T.C."/>
            <person name="Du C.H."/>
            <person name="Zhou Y.H."/>
            <person name="Cheng J.X."/>
            <person name="Dai P.F."/>
            <person name="Guo W.B."/>
            <person name="Han X.H."/>
            <person name="Huang E.J."/>
            <person name="Li L.F."/>
            <person name="Wei W."/>
            <person name="Gao Y.C."/>
            <person name="Liu J.Z."/>
            <person name="Shao H.Z."/>
            <person name="Wang X."/>
            <person name="Wang C.C."/>
            <person name="Yang T.C."/>
            <person name="Huo Q.B."/>
            <person name="Li W."/>
            <person name="Chen H.Y."/>
            <person name="Chen S.E."/>
            <person name="Zhou L.G."/>
            <person name="Ni X.B."/>
            <person name="Tian J.H."/>
            <person name="Sheng Y."/>
            <person name="Liu T."/>
            <person name="Pan Y.S."/>
            <person name="Xia L.Y."/>
            <person name="Li J."/>
            <person name="Zhao F."/>
            <person name="Cao W.C."/>
        </authorList>
    </citation>
    <scope>NUCLEOTIDE SEQUENCE [LARGE SCALE GENOMIC DNA]</scope>
    <source>
        <strain evidence="1">Iper-2018</strain>
    </source>
</reference>
<proteinExistence type="predicted"/>
<gene>
    <name evidence="1" type="ORF">HPB47_021193</name>
</gene>
<evidence type="ECO:0000313" key="1">
    <source>
        <dbReference type="EMBL" id="KAG0432068.1"/>
    </source>
</evidence>
<sequence length="294" mass="32467">MGEDNTGETDNWLQIRTMRADDVDQVLDMWRELGRHRDLDNLNIFYQADPEGFFVAIDTRSGRLVATCCCAVVKELQGRGLGLRLWKTTIRRMGDSNASLNCYATNVGLYRDRAGFALVEPWVIVVFTSSAVTADRLPEPSKELRVVSVGTLLPQVIAYDRSVHRYDRTEAVTLTVRDSHGLTKAVVRCQAGRDVVCGFGRIGRCVLGGAILGPVYAESADVAGALLRVLVEGYPLARNGLCMKVPGCNPGGCGLARSLGFVECSEVLRCYRKEKTHARVEQIYALHDNNFCTF</sequence>
<evidence type="ECO:0000313" key="2">
    <source>
        <dbReference type="Proteomes" id="UP000805193"/>
    </source>
</evidence>
<accession>A0AC60QD82</accession>
<dbReference type="Proteomes" id="UP000805193">
    <property type="component" value="Unassembled WGS sequence"/>
</dbReference>
<keyword evidence="2" id="KW-1185">Reference proteome</keyword>
<comment type="caution">
    <text evidence="1">The sequence shown here is derived from an EMBL/GenBank/DDBJ whole genome shotgun (WGS) entry which is preliminary data.</text>
</comment>
<dbReference type="EMBL" id="JABSTQ010009179">
    <property type="protein sequence ID" value="KAG0432068.1"/>
    <property type="molecule type" value="Genomic_DNA"/>
</dbReference>